<evidence type="ECO:0000256" key="1">
    <source>
        <dbReference type="SAM" id="MobiDB-lite"/>
    </source>
</evidence>
<dbReference type="Proteomes" id="UP001271007">
    <property type="component" value="Unassembled WGS sequence"/>
</dbReference>
<comment type="caution">
    <text evidence="2">The sequence shown here is derived from an EMBL/GenBank/DDBJ whole genome shotgun (WGS) entry which is preliminary data.</text>
</comment>
<evidence type="ECO:0000313" key="3">
    <source>
        <dbReference type="Proteomes" id="UP001271007"/>
    </source>
</evidence>
<dbReference type="EMBL" id="JAWDJX010000121">
    <property type="protein sequence ID" value="KAK3046031.1"/>
    <property type="molecule type" value="Genomic_DNA"/>
</dbReference>
<proteinExistence type="predicted"/>
<organism evidence="2 3">
    <name type="scientific">Extremus antarcticus</name>
    <dbReference type="NCBI Taxonomy" id="702011"/>
    <lineage>
        <taxon>Eukaryota</taxon>
        <taxon>Fungi</taxon>
        <taxon>Dikarya</taxon>
        <taxon>Ascomycota</taxon>
        <taxon>Pezizomycotina</taxon>
        <taxon>Dothideomycetes</taxon>
        <taxon>Dothideomycetidae</taxon>
        <taxon>Mycosphaerellales</taxon>
        <taxon>Extremaceae</taxon>
        <taxon>Extremus</taxon>
    </lineage>
</organism>
<feature type="region of interest" description="Disordered" evidence="1">
    <location>
        <begin position="60"/>
        <end position="109"/>
    </location>
</feature>
<protein>
    <submittedName>
        <fullName evidence="2">Uncharacterized protein</fullName>
    </submittedName>
</protein>
<keyword evidence="3" id="KW-1185">Reference proteome</keyword>
<name>A0AAJ0DAA8_9PEZI</name>
<gene>
    <name evidence="2" type="ORF">LTR09_012444</name>
</gene>
<reference evidence="2" key="1">
    <citation type="submission" date="2023-04" db="EMBL/GenBank/DDBJ databases">
        <title>Black Yeasts Isolated from many extreme environments.</title>
        <authorList>
            <person name="Coleine C."/>
            <person name="Stajich J.E."/>
            <person name="Selbmann L."/>
        </authorList>
    </citation>
    <scope>NUCLEOTIDE SEQUENCE</scope>
    <source>
        <strain evidence="2">CCFEE 5312</strain>
    </source>
</reference>
<evidence type="ECO:0000313" key="2">
    <source>
        <dbReference type="EMBL" id="KAK3046031.1"/>
    </source>
</evidence>
<accession>A0AAJ0DAA8</accession>
<sequence>MPPLQFGVRTLEEWLAYMSREYSVASIGLVEGAQGVSYEEIAPLAKHWWENERRLPLPERKLPLSAQSKSAPPYKPSGPSIQCEPSRQAKKQVAHAAANAAAEKRGSRAEQQLPFEERQRGEHGVVIRAKGFRIVFVGLRATQPAEDDVSVFFVMMPRYDTRLTTL</sequence>
<dbReference type="AlphaFoldDB" id="A0AAJ0DAA8"/>